<keyword evidence="8" id="KW-0479">Metal-binding</keyword>
<evidence type="ECO:0000313" key="11">
    <source>
        <dbReference type="Proteomes" id="UP000294980"/>
    </source>
</evidence>
<reference evidence="10 11" key="1">
    <citation type="submission" date="2019-03" db="EMBL/GenBank/DDBJ databases">
        <title>Genomic Encyclopedia of Type Strains, Phase IV (KMG-IV): sequencing the most valuable type-strain genomes for metagenomic binning, comparative biology and taxonomic classification.</title>
        <authorList>
            <person name="Goeker M."/>
        </authorList>
    </citation>
    <scope>NUCLEOTIDE SEQUENCE [LARGE SCALE GENOMIC DNA]</scope>
    <source>
        <strain evidence="10 11">DSM 23344</strain>
    </source>
</reference>
<feature type="binding site" evidence="8">
    <location>
        <position position="307"/>
    </location>
    <ligand>
        <name>Mn(2+)</name>
        <dbReference type="ChEBI" id="CHEBI:29035"/>
        <label>2</label>
    </ligand>
</feature>
<dbReference type="GO" id="GO:0070006">
    <property type="term" value="F:metalloaminopeptidase activity"/>
    <property type="evidence" value="ECO:0007669"/>
    <property type="project" value="InterPro"/>
</dbReference>
<evidence type="ECO:0000256" key="5">
    <source>
        <dbReference type="ARBA" id="ARBA00022670"/>
    </source>
</evidence>
<proteinExistence type="inferred from homology"/>
<feature type="binding site" evidence="8">
    <location>
        <position position="391"/>
    </location>
    <ligand>
        <name>Mn(2+)</name>
        <dbReference type="ChEBI" id="CHEBI:29035"/>
        <label>1</label>
    </ligand>
</feature>
<comment type="caution">
    <text evidence="10">The sequence shown here is derived from an EMBL/GenBank/DDBJ whole genome shotgun (WGS) entry which is preliminary data.</text>
</comment>
<comment type="function">
    <text evidence="8">Presumably involved in the processing and regular turnover of intracellular proteins. Catalyzes the removal of unsubstituted N-terminal amino acids from various peptides.</text>
</comment>
<dbReference type="GO" id="GO:0006508">
    <property type="term" value="P:proteolysis"/>
    <property type="evidence" value="ECO:0007669"/>
    <property type="project" value="UniProtKB-KW"/>
</dbReference>
<keyword evidence="8" id="KW-0963">Cytoplasm</keyword>
<dbReference type="PANTHER" id="PTHR11963:SF23">
    <property type="entry name" value="CYTOSOL AMINOPEPTIDASE"/>
    <property type="match status" value="1"/>
</dbReference>
<sequence length="543" mass="57869">MARPFCFDHFYPARRSPRRRQRTTTQIDREIAVKRFLLFIIFTFAASGVSAQRAFEFAAFDIPEAGSIVIPVEEGESLAGLALKIDTLTEGALSAAVEEASFTGALQTSLTLYGVHPFSRIDLVGIGSEPVDRVTAQNFGGLAASLNDGTSGAPVNVLWGEIDMREGVSAAHVALGYQLRSYRFDRYQAERVDSAELPVVRVLSDDTSAAEHFNGDLKHLAEGIYMARDFSSEPANLMYPEAFVEHAQAAFQGLDNVTVRALDENELQRLGMGSHYGVGKGSERPPRLLIIEYMAGGDTAPVVLAGKGITFDSGGLSLKTGDNMWMMKGDLGGAGVVTGTVLAAAKRGEKINLVALAALAENMPSGGANRPGDVVTAMSGTTIEIRSTDAEGRLVLADAVYYGAQEYKPSVLIDVATLTGSVGGALGDEYAGIFGRHDGIIEDLTAASRAAGENVWRLPLDASHFEQIKSAYADVINSGVGSPGASVGAAFIGTFVDENQVWAHLDIAGVDYYEKDTPTTPKGYSGWGVLTLDQYLRDHHASE</sequence>
<gene>
    <name evidence="8" type="primary">pepA</name>
    <name evidence="10" type="ORF">EV688_101351</name>
</gene>
<evidence type="ECO:0000256" key="4">
    <source>
        <dbReference type="ARBA" id="ARBA00022438"/>
    </source>
</evidence>
<dbReference type="SUPFAM" id="SSF52949">
    <property type="entry name" value="Macro domain-like"/>
    <property type="match status" value="1"/>
</dbReference>
<evidence type="ECO:0000313" key="10">
    <source>
        <dbReference type="EMBL" id="TCO78534.1"/>
    </source>
</evidence>
<dbReference type="HAMAP" id="MF_00181">
    <property type="entry name" value="Cytosol_peptidase_M17"/>
    <property type="match status" value="1"/>
</dbReference>
<dbReference type="AlphaFoldDB" id="A0A4R2KX13"/>
<dbReference type="CDD" id="cd00433">
    <property type="entry name" value="Peptidase_M17"/>
    <property type="match status" value="1"/>
</dbReference>
<dbReference type="EC" id="3.4.11.1" evidence="8"/>
<dbReference type="Pfam" id="PF02789">
    <property type="entry name" value="Peptidase_M17_N"/>
    <property type="match status" value="1"/>
</dbReference>
<dbReference type="InterPro" id="IPR043472">
    <property type="entry name" value="Macro_dom-like"/>
</dbReference>
<organism evidence="10 11">
    <name type="scientific">Chromatocurvus halotolerans</name>
    <dbReference type="NCBI Taxonomy" id="1132028"/>
    <lineage>
        <taxon>Bacteria</taxon>
        <taxon>Pseudomonadati</taxon>
        <taxon>Pseudomonadota</taxon>
        <taxon>Gammaproteobacteria</taxon>
        <taxon>Cellvibrionales</taxon>
        <taxon>Halieaceae</taxon>
        <taxon>Chromatocurvus</taxon>
    </lineage>
</organism>
<comment type="subcellular location">
    <subcellularLocation>
        <location evidence="8">Cytoplasm</location>
    </subcellularLocation>
</comment>
<keyword evidence="6 8" id="KW-0378">Hydrolase</keyword>
<dbReference type="InterPro" id="IPR000819">
    <property type="entry name" value="Peptidase_M17_C"/>
</dbReference>
<evidence type="ECO:0000256" key="7">
    <source>
        <dbReference type="ARBA" id="ARBA00023211"/>
    </source>
</evidence>
<evidence type="ECO:0000256" key="2">
    <source>
        <dbReference type="ARBA" id="ARBA00000967"/>
    </source>
</evidence>
<comment type="catalytic activity">
    <reaction evidence="1 8">
        <text>Release of an N-terminal amino acid, Xaa-|-Yaa-, in which Xaa is preferably Leu, but may be other amino acids including Pro although not Arg or Lys, and Yaa may be Pro. Amino acid amides and methyl esters are also readily hydrolyzed, but rates on arylamides are exceedingly low.</text>
        <dbReference type="EC" id="3.4.11.1"/>
    </reaction>
</comment>
<evidence type="ECO:0000256" key="8">
    <source>
        <dbReference type="HAMAP-Rule" id="MF_00181"/>
    </source>
</evidence>
<dbReference type="GO" id="GO:0030145">
    <property type="term" value="F:manganese ion binding"/>
    <property type="evidence" value="ECO:0007669"/>
    <property type="project" value="UniProtKB-UniRule"/>
</dbReference>
<dbReference type="SUPFAM" id="SSF53187">
    <property type="entry name" value="Zn-dependent exopeptidases"/>
    <property type="match status" value="1"/>
</dbReference>
<evidence type="ECO:0000256" key="6">
    <source>
        <dbReference type="ARBA" id="ARBA00022801"/>
    </source>
</evidence>
<dbReference type="PRINTS" id="PR00481">
    <property type="entry name" value="LAMNOPPTDASE"/>
</dbReference>
<feature type="binding site" evidence="8">
    <location>
        <position position="312"/>
    </location>
    <ligand>
        <name>Mn(2+)</name>
        <dbReference type="ChEBI" id="CHEBI:29035"/>
        <label>2</label>
    </ligand>
</feature>
<comment type="similarity">
    <text evidence="3 8">Belongs to the peptidase M17 family.</text>
</comment>
<keyword evidence="4 8" id="KW-0031">Aminopeptidase</keyword>
<dbReference type="InterPro" id="IPR011356">
    <property type="entry name" value="Leucine_aapep/pepB"/>
</dbReference>
<evidence type="ECO:0000256" key="1">
    <source>
        <dbReference type="ARBA" id="ARBA00000135"/>
    </source>
</evidence>
<dbReference type="Gene3D" id="3.40.630.10">
    <property type="entry name" value="Zn peptidases"/>
    <property type="match status" value="1"/>
</dbReference>
<feature type="binding site" evidence="8">
    <location>
        <position position="330"/>
    </location>
    <ligand>
        <name>Mn(2+)</name>
        <dbReference type="ChEBI" id="CHEBI:29035"/>
        <label>2</label>
    </ligand>
</feature>
<keyword evidence="11" id="KW-1185">Reference proteome</keyword>
<feature type="binding site" evidence="8">
    <location>
        <position position="391"/>
    </location>
    <ligand>
        <name>Mn(2+)</name>
        <dbReference type="ChEBI" id="CHEBI:29035"/>
        <label>2</label>
    </ligand>
</feature>
<feature type="active site" evidence="8">
    <location>
        <position position="393"/>
    </location>
</feature>
<feature type="domain" description="Cytosol aminopeptidase" evidence="9">
    <location>
        <begin position="387"/>
        <end position="394"/>
    </location>
</feature>
<comment type="catalytic activity">
    <reaction evidence="2 8">
        <text>Release of an N-terminal amino acid, preferentially leucine, but not glutamic or aspartic acids.</text>
        <dbReference type="EC" id="3.4.11.10"/>
    </reaction>
</comment>
<feature type="binding site" evidence="8">
    <location>
        <position position="312"/>
    </location>
    <ligand>
        <name>Mn(2+)</name>
        <dbReference type="ChEBI" id="CHEBI:29035"/>
        <label>1</label>
    </ligand>
</feature>
<comment type="cofactor">
    <cofactor evidence="8">
        <name>Mn(2+)</name>
        <dbReference type="ChEBI" id="CHEBI:29035"/>
    </cofactor>
    <text evidence="8">Binds 2 manganese ions per subunit.</text>
</comment>
<dbReference type="InterPro" id="IPR023042">
    <property type="entry name" value="Peptidase_M17_leu_NH2_pept"/>
</dbReference>
<evidence type="ECO:0000256" key="3">
    <source>
        <dbReference type="ARBA" id="ARBA00009528"/>
    </source>
</evidence>
<dbReference type="EC" id="3.4.11.10" evidence="8"/>
<keyword evidence="7 8" id="KW-0464">Manganese</keyword>
<keyword evidence="5 8" id="KW-0645">Protease</keyword>
<accession>A0A4R2KX13</accession>
<feature type="active site" evidence="8">
    <location>
        <position position="319"/>
    </location>
</feature>
<feature type="binding site" evidence="8">
    <location>
        <position position="389"/>
    </location>
    <ligand>
        <name>Mn(2+)</name>
        <dbReference type="ChEBI" id="CHEBI:29035"/>
        <label>1</label>
    </ligand>
</feature>
<dbReference type="PROSITE" id="PS00631">
    <property type="entry name" value="CYTOSOL_AP"/>
    <property type="match status" value="1"/>
</dbReference>
<dbReference type="InterPro" id="IPR008283">
    <property type="entry name" value="Peptidase_M17_N"/>
</dbReference>
<evidence type="ECO:0000259" key="9">
    <source>
        <dbReference type="PROSITE" id="PS00631"/>
    </source>
</evidence>
<name>A0A4R2KX13_9GAMM</name>
<dbReference type="Pfam" id="PF00883">
    <property type="entry name" value="Peptidase_M17"/>
    <property type="match status" value="1"/>
</dbReference>
<dbReference type="Proteomes" id="UP000294980">
    <property type="component" value="Unassembled WGS sequence"/>
</dbReference>
<dbReference type="EMBL" id="SLWX01000001">
    <property type="protein sequence ID" value="TCO78534.1"/>
    <property type="molecule type" value="Genomic_DNA"/>
</dbReference>
<dbReference type="GO" id="GO:0005737">
    <property type="term" value="C:cytoplasm"/>
    <property type="evidence" value="ECO:0007669"/>
    <property type="project" value="UniProtKB-SubCell"/>
</dbReference>
<dbReference type="PANTHER" id="PTHR11963">
    <property type="entry name" value="LEUCINE AMINOPEPTIDASE-RELATED"/>
    <property type="match status" value="1"/>
</dbReference>
<protein>
    <recommendedName>
        <fullName evidence="8">Probable cytosol aminopeptidase</fullName>
        <ecNumber evidence="8">3.4.11.1</ecNumber>
    </recommendedName>
    <alternativeName>
        <fullName evidence="8">Leucine aminopeptidase</fullName>
        <shortName evidence="8">LAP</shortName>
        <ecNumber evidence="8">3.4.11.10</ecNumber>
    </alternativeName>
    <alternativeName>
        <fullName evidence="8">Leucyl aminopeptidase</fullName>
    </alternativeName>
</protein>
<dbReference type="Gene3D" id="3.40.220.10">
    <property type="entry name" value="Leucine Aminopeptidase, subunit E, domain 1"/>
    <property type="match status" value="1"/>
</dbReference>